<reference evidence="2" key="1">
    <citation type="submission" date="2022-11" db="EMBL/GenBank/DDBJ databases">
        <authorList>
            <person name="Petersen C."/>
        </authorList>
    </citation>
    <scope>NUCLEOTIDE SEQUENCE</scope>
    <source>
        <strain evidence="2">IBT 21917</strain>
    </source>
</reference>
<evidence type="ECO:0000256" key="1">
    <source>
        <dbReference type="SAM" id="MobiDB-lite"/>
    </source>
</evidence>
<dbReference type="OrthoDB" id="5425130at2759"/>
<evidence type="ECO:0000313" key="2">
    <source>
        <dbReference type="EMBL" id="KAJ5180412.1"/>
    </source>
</evidence>
<feature type="compositionally biased region" description="Pro residues" evidence="1">
    <location>
        <begin position="61"/>
        <end position="90"/>
    </location>
</feature>
<protein>
    <submittedName>
        <fullName evidence="2">Uncharacterized protein</fullName>
    </submittedName>
</protein>
<sequence>MAIFDSEKRPRGLRVPSLTAMKSGAAASKSLISLHKKSSEAKTPEEEITPIPTPTAQRTPPARPAPPSNKELPPPPKDQLPPPPRMPTTVPPRREVPRRQLSPREAPREAPREIPPTARPVDVPLAPQPIRPSVTAPALMASSPQSPPEPRGLSATLSPPPDREYRDTGTPLEDFIPTPEPEPAENPLDPVSSDEPVQPYTPPEVEPVAAPLNRVHFACFQDHRAMPVAQNEWCPLRCQTCHKFDREIRHRCVFCCLRICEACYQGLQKCPNRSLAELMKTLNFD</sequence>
<keyword evidence="3" id="KW-1185">Reference proteome</keyword>
<dbReference type="EMBL" id="JAPQKO010000002">
    <property type="protein sequence ID" value="KAJ5180412.1"/>
    <property type="molecule type" value="Genomic_DNA"/>
</dbReference>
<dbReference type="AlphaFoldDB" id="A0A9W9LXL8"/>
<organism evidence="2 3">
    <name type="scientific">Penicillium capsulatum</name>
    <dbReference type="NCBI Taxonomy" id="69766"/>
    <lineage>
        <taxon>Eukaryota</taxon>
        <taxon>Fungi</taxon>
        <taxon>Dikarya</taxon>
        <taxon>Ascomycota</taxon>
        <taxon>Pezizomycotina</taxon>
        <taxon>Eurotiomycetes</taxon>
        <taxon>Eurotiomycetidae</taxon>
        <taxon>Eurotiales</taxon>
        <taxon>Aspergillaceae</taxon>
        <taxon>Penicillium</taxon>
    </lineage>
</organism>
<gene>
    <name evidence="2" type="ORF">N7492_003622</name>
</gene>
<dbReference type="Proteomes" id="UP001146351">
    <property type="component" value="Unassembled WGS sequence"/>
</dbReference>
<proteinExistence type="predicted"/>
<name>A0A9W9LXL8_9EURO</name>
<feature type="region of interest" description="Disordered" evidence="1">
    <location>
        <begin position="1"/>
        <end position="204"/>
    </location>
</feature>
<accession>A0A9W9LXL8</accession>
<evidence type="ECO:0000313" key="3">
    <source>
        <dbReference type="Proteomes" id="UP001146351"/>
    </source>
</evidence>
<comment type="caution">
    <text evidence="2">The sequence shown here is derived from an EMBL/GenBank/DDBJ whole genome shotgun (WGS) entry which is preliminary data.</text>
</comment>
<feature type="compositionally biased region" description="Basic and acidic residues" evidence="1">
    <location>
        <begin position="1"/>
        <end position="10"/>
    </location>
</feature>
<reference evidence="2" key="2">
    <citation type="journal article" date="2023" name="IMA Fungus">
        <title>Comparative genomic study of the Penicillium genus elucidates a diverse pangenome and 15 lateral gene transfer events.</title>
        <authorList>
            <person name="Petersen C."/>
            <person name="Sorensen T."/>
            <person name="Nielsen M.R."/>
            <person name="Sondergaard T.E."/>
            <person name="Sorensen J.L."/>
            <person name="Fitzpatrick D.A."/>
            <person name="Frisvad J.C."/>
            <person name="Nielsen K.L."/>
        </authorList>
    </citation>
    <scope>NUCLEOTIDE SEQUENCE</scope>
    <source>
        <strain evidence="2">IBT 21917</strain>
    </source>
</reference>